<evidence type="ECO:0000256" key="5">
    <source>
        <dbReference type="ARBA" id="ARBA00022538"/>
    </source>
</evidence>
<feature type="compositionally biased region" description="Low complexity" evidence="13">
    <location>
        <begin position="22"/>
        <end position="33"/>
    </location>
</feature>
<evidence type="ECO:0000256" key="7">
    <source>
        <dbReference type="ARBA" id="ARBA00022847"/>
    </source>
</evidence>
<feature type="transmembrane region" description="Helical" evidence="12">
    <location>
        <begin position="354"/>
        <end position="377"/>
    </location>
</feature>
<comment type="function">
    <text evidence="12">Transport of potassium into the cell. Likely operates as a K(+):H(+) symporter.</text>
</comment>
<dbReference type="GO" id="GO:0015293">
    <property type="term" value="F:symporter activity"/>
    <property type="evidence" value="ECO:0007669"/>
    <property type="project" value="UniProtKB-UniRule"/>
</dbReference>
<comment type="subcellular location">
    <subcellularLocation>
        <location evidence="12">Cell membrane</location>
        <topology evidence="12">Multi-pass membrane protein</topology>
    </subcellularLocation>
    <subcellularLocation>
        <location evidence="1">Membrane</location>
        <topology evidence="1">Multi-pass membrane protein</topology>
    </subcellularLocation>
</comment>
<feature type="transmembrane region" description="Helical" evidence="12">
    <location>
        <begin position="157"/>
        <end position="179"/>
    </location>
</feature>
<evidence type="ECO:0000256" key="12">
    <source>
        <dbReference type="HAMAP-Rule" id="MF_01522"/>
    </source>
</evidence>
<evidence type="ECO:0000256" key="13">
    <source>
        <dbReference type="SAM" id="MobiDB-lite"/>
    </source>
</evidence>
<reference evidence="16 17" key="1">
    <citation type="submission" date="2020-12" db="EMBL/GenBank/DDBJ databases">
        <title>FDA dAtabase for Regulatory Grade micrObial Sequences (FDA-ARGOS): Supporting development and validation of Infectious Disease Dx tests.</title>
        <authorList>
            <person name="Sproer C."/>
            <person name="Gronow S."/>
            <person name="Severitt S."/>
            <person name="Schroder I."/>
            <person name="Tallon L."/>
            <person name="Sadzewicz L."/>
            <person name="Zhao X."/>
            <person name="Boylan J."/>
            <person name="Ott S."/>
            <person name="Bowen H."/>
            <person name="Vavikolanu K."/>
            <person name="Mehta A."/>
            <person name="Aluvathingal J."/>
            <person name="Nadendla S."/>
            <person name="Lowell S."/>
            <person name="Myers T."/>
            <person name="Yan Y."/>
            <person name="Sichtig H."/>
        </authorList>
    </citation>
    <scope>NUCLEOTIDE SEQUENCE [LARGE SCALE GENOMIC DNA]</scope>
    <source>
        <strain evidence="16 17">FDAARGOS_1001</strain>
    </source>
</reference>
<evidence type="ECO:0000256" key="11">
    <source>
        <dbReference type="ARBA" id="ARBA00023136"/>
    </source>
</evidence>
<dbReference type="InterPro" id="IPR053951">
    <property type="entry name" value="K_trans_N"/>
</dbReference>
<gene>
    <name evidence="12" type="primary">kup</name>
    <name evidence="16" type="ORF">I6H58_09495</name>
</gene>
<keyword evidence="11 12" id="KW-0472">Membrane</keyword>
<feature type="transmembrane region" description="Helical" evidence="12">
    <location>
        <begin position="397"/>
        <end position="421"/>
    </location>
</feature>
<keyword evidence="6 12" id="KW-0812">Transmembrane</keyword>
<evidence type="ECO:0000259" key="15">
    <source>
        <dbReference type="Pfam" id="PF22776"/>
    </source>
</evidence>
<feature type="compositionally biased region" description="Basic and acidic residues" evidence="13">
    <location>
        <begin position="1"/>
        <end position="21"/>
    </location>
</feature>
<feature type="domain" description="K+ potassium transporter integral membrane" evidence="14">
    <location>
        <begin position="120"/>
        <end position="572"/>
    </location>
</feature>
<evidence type="ECO:0000313" key="17">
    <source>
        <dbReference type="Proteomes" id="UP000595221"/>
    </source>
</evidence>
<evidence type="ECO:0000259" key="14">
    <source>
        <dbReference type="Pfam" id="PF02705"/>
    </source>
</evidence>
<dbReference type="GO" id="GO:0015079">
    <property type="term" value="F:potassium ion transmembrane transporter activity"/>
    <property type="evidence" value="ECO:0007669"/>
    <property type="project" value="UniProtKB-UniRule"/>
</dbReference>
<dbReference type="InterPro" id="IPR053952">
    <property type="entry name" value="K_trans_C"/>
</dbReference>
<feature type="domain" description="K+ potassium transporter C-terminal" evidence="15">
    <location>
        <begin position="584"/>
        <end position="737"/>
    </location>
</feature>
<feature type="transmembrane region" description="Helical" evidence="12">
    <location>
        <begin position="322"/>
        <end position="342"/>
    </location>
</feature>
<keyword evidence="4 12" id="KW-1003">Cell membrane</keyword>
<proteinExistence type="inferred from homology"/>
<dbReference type="InterPro" id="IPR003855">
    <property type="entry name" value="K+_transporter"/>
</dbReference>
<accession>A0A7T4MT63</accession>
<dbReference type="HAMAP" id="MF_01522">
    <property type="entry name" value="Kup"/>
    <property type="match status" value="1"/>
</dbReference>
<feature type="transmembrane region" description="Helical" evidence="12">
    <location>
        <begin position="278"/>
        <end position="299"/>
    </location>
</feature>
<dbReference type="Proteomes" id="UP000595221">
    <property type="component" value="Chromosome"/>
</dbReference>
<dbReference type="GO" id="GO:0005886">
    <property type="term" value="C:plasma membrane"/>
    <property type="evidence" value="ECO:0007669"/>
    <property type="project" value="UniProtKB-SubCell"/>
</dbReference>
<feature type="transmembrane region" description="Helical" evidence="12">
    <location>
        <begin position="209"/>
        <end position="232"/>
    </location>
</feature>
<dbReference type="AlphaFoldDB" id="A0A7T4MT63"/>
<feature type="compositionally biased region" description="Basic residues" evidence="13">
    <location>
        <begin position="43"/>
        <end position="56"/>
    </location>
</feature>
<feature type="transmembrane region" description="Helical" evidence="12">
    <location>
        <begin position="252"/>
        <end position="271"/>
    </location>
</feature>
<comment type="similarity">
    <text evidence="2 12">Belongs to the HAK/KUP transporter (TC 2.A.72) family.</text>
</comment>
<evidence type="ECO:0000256" key="8">
    <source>
        <dbReference type="ARBA" id="ARBA00022958"/>
    </source>
</evidence>
<dbReference type="EMBL" id="CP066078">
    <property type="protein sequence ID" value="QQC59166.1"/>
    <property type="molecule type" value="Genomic_DNA"/>
</dbReference>
<keyword evidence="5 12" id="KW-0633">Potassium transport</keyword>
<name>A0A7T4MT63_9MICC</name>
<keyword evidence="3 12" id="KW-0813">Transport</keyword>
<evidence type="ECO:0000256" key="2">
    <source>
        <dbReference type="ARBA" id="ARBA00007019"/>
    </source>
</evidence>
<keyword evidence="8 12" id="KW-0630">Potassium</keyword>
<evidence type="ECO:0000256" key="1">
    <source>
        <dbReference type="ARBA" id="ARBA00004141"/>
    </source>
</evidence>
<feature type="transmembrane region" description="Helical" evidence="12">
    <location>
        <begin position="447"/>
        <end position="467"/>
    </location>
</feature>
<feature type="region of interest" description="Disordered" evidence="13">
    <location>
        <begin position="1"/>
        <end position="64"/>
    </location>
</feature>
<dbReference type="Pfam" id="PF02705">
    <property type="entry name" value="K_trans"/>
    <property type="match status" value="1"/>
</dbReference>
<dbReference type="InterPro" id="IPR023051">
    <property type="entry name" value="Kup"/>
</dbReference>
<sequence length="737" mass="79182">MGRGRTELPPTEQHEPGREDQGQQQPRQPAGRQSEFQHPTTLSRRRRARPWTRARAGRCDPGASSACQAGCAVAGSRFVNAPAGPAPLHPSAPADSSSAPFDTVSLDLSHGRTGPVLPLVIAALGVVFGDIGTSPLYAVQTVFTLHGRFIAPTEEDVLGVVSMLLWCLFLIVTLAYITFIMKADNQGEGGILSLAALIRRELGLRSRRAGAALVLAIIGAALFYGDSLITPAVSVLSAVEGLSVADPGLEDAVVPIALVILTVLFLVQRWGTGTIGKAFGPVMVAWFAVLILLGLPHLVQNPAILRALSPTYALSFAADRPIVAFVALGAVVLAVTGVEALYADMGHFGRRPILLGWACLVLPGLAINYLGQGALILSDPTAIANPFYLLAPSWAQLPLVVLATCATVIASQAVISGAFSVSRQATRLSLLPRLKVVQTSQEQGGQIYMPTVNFLLFLGVLALVLIFRSSSSLAAAYGLSVTGTLLLEFSLFLLLAQAVWGWSWPRLIALGAVIGGLELLLFGANVLKVLSGGWLPLLIAAIAATLMLTWRRGSRIMFGRRAEMEGPIEQFVAYVKEHRVPRVPGVAVYPHGDPRTAPLALHSNVQFNHVLHEHVVIMTMKNIGVPHVRHEDRILVTELGDPGDGIVHVLCRVGFNDSQDLPEALRLAVGRAPELEFDPREATYMLSVFRIERGQDRCMPRWQKALFRLLEKFSANKTQVFHLPPESTTVMGAQAEL</sequence>
<comment type="catalytic activity">
    <reaction evidence="12">
        <text>K(+)(in) + H(+)(in) = K(+)(out) + H(+)(out)</text>
        <dbReference type="Rhea" id="RHEA:28490"/>
        <dbReference type="ChEBI" id="CHEBI:15378"/>
        <dbReference type="ChEBI" id="CHEBI:29103"/>
    </reaction>
</comment>
<feature type="transmembrane region" description="Helical" evidence="12">
    <location>
        <begin position="533"/>
        <end position="550"/>
    </location>
</feature>
<keyword evidence="10 12" id="KW-0406">Ion transport</keyword>
<evidence type="ECO:0000256" key="3">
    <source>
        <dbReference type="ARBA" id="ARBA00022448"/>
    </source>
</evidence>
<dbReference type="Pfam" id="PF22776">
    <property type="entry name" value="K_trans_C"/>
    <property type="match status" value="1"/>
</dbReference>
<evidence type="ECO:0000256" key="10">
    <source>
        <dbReference type="ARBA" id="ARBA00023065"/>
    </source>
</evidence>
<feature type="transmembrane region" description="Helical" evidence="12">
    <location>
        <begin position="473"/>
        <end position="495"/>
    </location>
</feature>
<keyword evidence="9 12" id="KW-1133">Transmembrane helix</keyword>
<dbReference type="PANTHER" id="PTHR30540">
    <property type="entry name" value="OSMOTIC STRESS POTASSIUM TRANSPORTER"/>
    <property type="match status" value="1"/>
</dbReference>
<feature type="transmembrane region" description="Helical" evidence="12">
    <location>
        <begin position="116"/>
        <end position="137"/>
    </location>
</feature>
<evidence type="ECO:0000313" key="16">
    <source>
        <dbReference type="EMBL" id="QQC59166.1"/>
    </source>
</evidence>
<keyword evidence="7 12" id="KW-0769">Symport</keyword>
<dbReference type="PANTHER" id="PTHR30540:SF79">
    <property type="entry name" value="LOW AFFINITY POTASSIUM TRANSPORT SYSTEM PROTEIN KUP"/>
    <property type="match status" value="1"/>
</dbReference>
<evidence type="ECO:0000256" key="4">
    <source>
        <dbReference type="ARBA" id="ARBA00022475"/>
    </source>
</evidence>
<protein>
    <recommendedName>
        <fullName evidence="12">Probable potassium transport system protein Kup</fullName>
    </recommendedName>
</protein>
<evidence type="ECO:0000256" key="6">
    <source>
        <dbReference type="ARBA" id="ARBA00022692"/>
    </source>
</evidence>
<evidence type="ECO:0000256" key="9">
    <source>
        <dbReference type="ARBA" id="ARBA00022989"/>
    </source>
</evidence>
<organism evidence="16 17">
    <name type="scientific">Rothia kristinae</name>
    <dbReference type="NCBI Taxonomy" id="37923"/>
    <lineage>
        <taxon>Bacteria</taxon>
        <taxon>Bacillati</taxon>
        <taxon>Actinomycetota</taxon>
        <taxon>Actinomycetes</taxon>
        <taxon>Micrococcales</taxon>
        <taxon>Micrococcaceae</taxon>
        <taxon>Rothia</taxon>
    </lineage>
</organism>
<feature type="transmembrane region" description="Helical" evidence="12">
    <location>
        <begin position="507"/>
        <end position="527"/>
    </location>
</feature>